<reference evidence="3 4" key="1">
    <citation type="journal article" date="2014" name="Int. J. Syst. Evol. Microbiol.">
        <title>Complete genome sequence of Corynebacterium casei LMG S-19264T (=DSM 44701T), isolated from a smear-ripened cheese.</title>
        <authorList>
            <consortium name="US DOE Joint Genome Institute (JGI-PGF)"/>
            <person name="Walter F."/>
            <person name="Albersmeier A."/>
            <person name="Kalinowski J."/>
            <person name="Ruckert C."/>
        </authorList>
    </citation>
    <scope>NUCLEOTIDE SEQUENCE [LARGE SCALE GENOMIC DNA]</scope>
    <source>
        <strain evidence="3 4">CGMCC 4.7111</strain>
    </source>
</reference>
<organism evidence="3 4">
    <name type="scientific">Streptomyces albiflavescens</name>
    <dbReference type="NCBI Taxonomy" id="1623582"/>
    <lineage>
        <taxon>Bacteria</taxon>
        <taxon>Bacillati</taxon>
        <taxon>Actinomycetota</taxon>
        <taxon>Actinomycetes</taxon>
        <taxon>Kitasatosporales</taxon>
        <taxon>Streptomycetaceae</taxon>
        <taxon>Streptomyces</taxon>
    </lineage>
</organism>
<dbReference type="AlphaFoldDB" id="A0A917YFP7"/>
<evidence type="ECO:0000313" key="4">
    <source>
        <dbReference type="Proteomes" id="UP000600365"/>
    </source>
</evidence>
<proteinExistence type="inferred from homology"/>
<evidence type="ECO:0000259" key="2">
    <source>
        <dbReference type="PROSITE" id="PS50263"/>
    </source>
</evidence>
<dbReference type="Pfam" id="PF00795">
    <property type="entry name" value="CN_hydrolase"/>
    <property type="match status" value="1"/>
</dbReference>
<protein>
    <submittedName>
        <fullName evidence="3">Carbon-nitrogen hydrolase</fullName>
    </submittedName>
</protein>
<accession>A0A917YFP7</accession>
<sequence>MSVLDVVALQLAAEPGNVAGNVERLLAAVRAHGPGSDLVVTPELVTTGYDLDMFDERGADLAEPLDGPTVSAVAKEAAQLGTTIVLGILERDGDALYDTAAVVLPDGSVYPFRKTHLYPAELTRFSAGEALLTVDTPAARIGPLICFEHAFPELATTLALAGTQTLVIPSAVPIGYEYLLTLRTRARAQDNQMFAVACNLTGNGFTGHSLIVDPAGKVLASAGAEETALRARLDLDLITRERDQEPALGMRQADLYRPDAVNRLGVVTAGDK</sequence>
<dbReference type="CDD" id="cd07197">
    <property type="entry name" value="nitrilase"/>
    <property type="match status" value="1"/>
</dbReference>
<gene>
    <name evidence="3" type="ORF">GCM10011579_097710</name>
</gene>
<feature type="domain" description="CN hydrolase" evidence="2">
    <location>
        <begin position="4"/>
        <end position="235"/>
    </location>
</feature>
<dbReference type="PANTHER" id="PTHR23088">
    <property type="entry name" value="NITRILASE-RELATED"/>
    <property type="match status" value="1"/>
</dbReference>
<dbReference type="Gene3D" id="3.60.110.10">
    <property type="entry name" value="Carbon-nitrogen hydrolase"/>
    <property type="match status" value="1"/>
</dbReference>
<keyword evidence="4" id="KW-1185">Reference proteome</keyword>
<dbReference type="PANTHER" id="PTHR23088:SF27">
    <property type="entry name" value="DEAMINATED GLUTATHIONE AMIDASE"/>
    <property type="match status" value="1"/>
</dbReference>
<dbReference type="InterPro" id="IPR003010">
    <property type="entry name" value="C-N_Hydrolase"/>
</dbReference>
<comment type="caution">
    <text evidence="3">The sequence shown here is derived from an EMBL/GenBank/DDBJ whole genome shotgun (WGS) entry which is preliminary data.</text>
</comment>
<dbReference type="SUPFAM" id="SSF56317">
    <property type="entry name" value="Carbon-nitrogen hydrolase"/>
    <property type="match status" value="1"/>
</dbReference>
<dbReference type="GO" id="GO:0016787">
    <property type="term" value="F:hydrolase activity"/>
    <property type="evidence" value="ECO:0007669"/>
    <property type="project" value="UniProtKB-KW"/>
</dbReference>
<keyword evidence="3" id="KW-0378">Hydrolase</keyword>
<comment type="similarity">
    <text evidence="1">Belongs to the carbon-nitrogen hydrolase superfamily. NIT1/NIT2 family.</text>
</comment>
<name>A0A917YFP7_9ACTN</name>
<dbReference type="RefSeq" id="WP_189192632.1">
    <property type="nucleotide sequence ID" value="NZ_BMMM01000035.1"/>
</dbReference>
<dbReference type="Proteomes" id="UP000600365">
    <property type="component" value="Unassembled WGS sequence"/>
</dbReference>
<dbReference type="EMBL" id="BMMM01000035">
    <property type="protein sequence ID" value="GGN96337.1"/>
    <property type="molecule type" value="Genomic_DNA"/>
</dbReference>
<evidence type="ECO:0000256" key="1">
    <source>
        <dbReference type="ARBA" id="ARBA00010613"/>
    </source>
</evidence>
<dbReference type="InterPro" id="IPR036526">
    <property type="entry name" value="C-N_Hydrolase_sf"/>
</dbReference>
<dbReference type="PROSITE" id="PS50263">
    <property type="entry name" value="CN_HYDROLASE"/>
    <property type="match status" value="1"/>
</dbReference>
<evidence type="ECO:0000313" key="3">
    <source>
        <dbReference type="EMBL" id="GGN96337.1"/>
    </source>
</evidence>